<feature type="non-terminal residue" evidence="1">
    <location>
        <position position="1"/>
    </location>
</feature>
<evidence type="ECO:0000313" key="1">
    <source>
        <dbReference type="EMBL" id="GFP34052.1"/>
    </source>
</evidence>
<comment type="caution">
    <text evidence="1">The sequence shown here is derived from an EMBL/GenBank/DDBJ whole genome shotgun (WGS) entry which is preliminary data.</text>
</comment>
<protein>
    <recommendedName>
        <fullName evidence="3">Repressor LexA</fullName>
    </recommendedName>
</protein>
<dbReference type="Proteomes" id="UP000568877">
    <property type="component" value="Unassembled WGS sequence"/>
</dbReference>
<reference evidence="1 2" key="1">
    <citation type="journal article" date="2020" name="Front. Microbiol.">
        <title>Single-cell genomics of novel Actinobacteria with the Wood-Ljungdahl pathway discovered in a serpentinizing system.</title>
        <authorList>
            <person name="Merino N."/>
            <person name="Kawai M."/>
            <person name="Boyd E.S."/>
            <person name="Colman D.R."/>
            <person name="McGlynn S.E."/>
            <person name="Nealson K.H."/>
            <person name="Kurokawa K."/>
            <person name="Hongoh Y."/>
        </authorList>
    </citation>
    <scope>NUCLEOTIDE SEQUENCE [LARGE SCALE GENOMIC DNA]</scope>
    <source>
        <strain evidence="1 2">S42</strain>
    </source>
</reference>
<dbReference type="EMBL" id="BLSA01000914">
    <property type="protein sequence ID" value="GFP34052.1"/>
    <property type="molecule type" value="Genomic_DNA"/>
</dbReference>
<sequence length="36" mass="4280">RETHRIRLQPENDNMEPLFLRDVSILGVAIALHRRL</sequence>
<dbReference type="AlphaFoldDB" id="A0A6V8PN34"/>
<organism evidence="1 2">
    <name type="scientific">Candidatus Hakubella thermalkaliphila</name>
    <dbReference type="NCBI Taxonomy" id="2754717"/>
    <lineage>
        <taxon>Bacteria</taxon>
        <taxon>Bacillati</taxon>
        <taxon>Actinomycetota</taxon>
        <taxon>Actinomycetota incertae sedis</taxon>
        <taxon>Candidatus Hakubellales</taxon>
        <taxon>Candidatus Hakubellaceae</taxon>
        <taxon>Candidatus Hakubella</taxon>
    </lineage>
</organism>
<dbReference type="SUPFAM" id="SSF51306">
    <property type="entry name" value="LexA/Signal peptidase"/>
    <property type="match status" value="1"/>
</dbReference>
<dbReference type="InterPro" id="IPR036286">
    <property type="entry name" value="LexA/Signal_pep-like_sf"/>
</dbReference>
<accession>A0A6V8PN34</accession>
<gene>
    <name evidence="1" type="ORF">HKBW3S42_02392</name>
</gene>
<evidence type="ECO:0008006" key="3">
    <source>
        <dbReference type="Google" id="ProtNLM"/>
    </source>
</evidence>
<evidence type="ECO:0000313" key="2">
    <source>
        <dbReference type="Proteomes" id="UP000568877"/>
    </source>
</evidence>
<name>A0A6V8PN34_9ACTN</name>
<proteinExistence type="predicted"/>